<dbReference type="InterPro" id="IPR029033">
    <property type="entry name" value="His_PPase_superfam"/>
</dbReference>
<evidence type="ECO:0000313" key="2">
    <source>
        <dbReference type="EMBL" id="SMX44249.1"/>
    </source>
</evidence>
<accession>A0A238KN33</accession>
<proteinExistence type="predicted"/>
<sequence>MGVLYVIRHAQASFGAADYDVLSDLGHRQSRALGQALAVQGVMPDAVFIGAQRRHRETLAGIADGLGAPVQPQVHAGLNEFDFKGLLDARFRDAPAPDGMHSDRRSHFRTLRDTVLMWQRDEVPDPPETWAAFSDRVADAKAVMQGAGETVLAVSSGGAISQMIASVLQTPADQQIALQLQMKNCAVNRFISTSNAMYLHGFNETPHITAETAEELLTYS</sequence>
<dbReference type="PANTHER" id="PTHR20935:SF0">
    <property type="entry name" value="SERINE_THREONINE-PROTEIN PHOSPHATASE PGAM5, MITOCHONDRIAL"/>
    <property type="match status" value="1"/>
</dbReference>
<evidence type="ECO:0000256" key="1">
    <source>
        <dbReference type="ARBA" id="ARBA00022801"/>
    </source>
</evidence>
<gene>
    <name evidence="2" type="ORF">COL8621_02509</name>
</gene>
<dbReference type="InterPro" id="IPR013078">
    <property type="entry name" value="His_Pase_superF_clade-1"/>
</dbReference>
<name>A0A238KN33_9RHOB</name>
<dbReference type="Proteomes" id="UP000202922">
    <property type="component" value="Unassembled WGS sequence"/>
</dbReference>
<dbReference type="PANTHER" id="PTHR20935">
    <property type="entry name" value="PHOSPHOGLYCERATE MUTASE-RELATED"/>
    <property type="match status" value="1"/>
</dbReference>
<dbReference type="CDD" id="cd07040">
    <property type="entry name" value="HP"/>
    <property type="match status" value="1"/>
</dbReference>
<keyword evidence="1" id="KW-0378">Hydrolase</keyword>
<keyword evidence="3" id="KW-1185">Reference proteome</keyword>
<dbReference type="Gene3D" id="3.40.50.1240">
    <property type="entry name" value="Phosphoglycerate mutase-like"/>
    <property type="match status" value="1"/>
</dbReference>
<evidence type="ECO:0000313" key="3">
    <source>
        <dbReference type="Proteomes" id="UP000202922"/>
    </source>
</evidence>
<dbReference type="AlphaFoldDB" id="A0A238KN33"/>
<dbReference type="SUPFAM" id="SSF53254">
    <property type="entry name" value="Phosphoglycerate mutase-like"/>
    <property type="match status" value="1"/>
</dbReference>
<dbReference type="Pfam" id="PF00300">
    <property type="entry name" value="His_Phos_1"/>
    <property type="match status" value="1"/>
</dbReference>
<protein>
    <submittedName>
        <fullName evidence="2">Bifunctional RNase H/acid phosphatase</fullName>
    </submittedName>
</protein>
<dbReference type="RefSeq" id="WP_093967652.1">
    <property type="nucleotide sequence ID" value="NZ_FXYE01000002.1"/>
</dbReference>
<dbReference type="EMBL" id="FXYE01000002">
    <property type="protein sequence ID" value="SMX44249.1"/>
    <property type="molecule type" value="Genomic_DNA"/>
</dbReference>
<reference evidence="3" key="1">
    <citation type="submission" date="2017-05" db="EMBL/GenBank/DDBJ databases">
        <authorList>
            <person name="Rodrigo-Torres L."/>
            <person name="Arahal R. D."/>
            <person name="Lucena T."/>
        </authorList>
    </citation>
    <scope>NUCLEOTIDE SEQUENCE [LARGE SCALE GENOMIC DNA]</scope>
    <source>
        <strain evidence="3">CECT 8621</strain>
    </source>
</reference>
<dbReference type="GO" id="GO:0016787">
    <property type="term" value="F:hydrolase activity"/>
    <property type="evidence" value="ECO:0007669"/>
    <property type="project" value="UniProtKB-KW"/>
</dbReference>
<organism evidence="2 3">
    <name type="scientific">Actibacterium lipolyticum</name>
    <dbReference type="NCBI Taxonomy" id="1524263"/>
    <lineage>
        <taxon>Bacteria</taxon>
        <taxon>Pseudomonadati</taxon>
        <taxon>Pseudomonadota</taxon>
        <taxon>Alphaproteobacteria</taxon>
        <taxon>Rhodobacterales</taxon>
        <taxon>Roseobacteraceae</taxon>
        <taxon>Actibacterium</taxon>
    </lineage>
</organism>
<dbReference type="InterPro" id="IPR051021">
    <property type="entry name" value="Mito_Ser/Thr_phosphatase"/>
</dbReference>
<dbReference type="SMART" id="SM00855">
    <property type="entry name" value="PGAM"/>
    <property type="match status" value="1"/>
</dbReference>
<dbReference type="OrthoDB" id="280692at2"/>